<name>Q401N5_9LILI</name>
<keyword evidence="4" id="KW-0010">Activator</keyword>
<dbReference type="InterPro" id="IPR011598">
    <property type="entry name" value="bHLH_dom"/>
</dbReference>
<keyword evidence="3" id="KW-0805">Transcription regulation</keyword>
<accession>Q401N5</accession>
<dbReference type="Pfam" id="PF14215">
    <property type="entry name" value="bHLH-MYC_N"/>
    <property type="match status" value="1"/>
</dbReference>
<evidence type="ECO:0000256" key="4">
    <source>
        <dbReference type="ARBA" id="ARBA00023159"/>
    </source>
</evidence>
<dbReference type="SMART" id="SM00353">
    <property type="entry name" value="HLH"/>
    <property type="match status" value="1"/>
</dbReference>
<feature type="domain" description="BHLH" evidence="7">
    <location>
        <begin position="473"/>
        <end position="522"/>
    </location>
</feature>
<dbReference type="Gene3D" id="4.10.280.10">
    <property type="entry name" value="Helix-loop-helix DNA-binding domain"/>
    <property type="match status" value="1"/>
</dbReference>
<dbReference type="SUPFAM" id="SSF47459">
    <property type="entry name" value="HLH, helix-loop-helix DNA-binding domain"/>
    <property type="match status" value="1"/>
</dbReference>
<dbReference type="AlphaFoldDB" id="Q401N5"/>
<evidence type="ECO:0000256" key="5">
    <source>
        <dbReference type="ARBA" id="ARBA00023163"/>
    </source>
</evidence>
<keyword evidence="6" id="KW-0539">Nucleus</keyword>
<dbReference type="SMR" id="Q401N5"/>
<evidence type="ECO:0000313" key="8">
    <source>
        <dbReference type="EMBL" id="BAE20057.1"/>
    </source>
</evidence>
<evidence type="ECO:0000256" key="1">
    <source>
        <dbReference type="ARBA" id="ARBA00004123"/>
    </source>
</evidence>
<evidence type="ECO:0000259" key="7">
    <source>
        <dbReference type="PROSITE" id="PS50888"/>
    </source>
</evidence>
<gene>
    <name evidence="8" type="primary">LHbHLH1</name>
</gene>
<organism evidence="8">
    <name type="scientific">Lilium hybrid division I</name>
    <dbReference type="NCBI Taxonomy" id="156532"/>
    <lineage>
        <taxon>Eukaryota</taxon>
        <taxon>Viridiplantae</taxon>
        <taxon>Streptophyta</taxon>
        <taxon>Embryophyta</taxon>
        <taxon>Tracheophyta</taxon>
        <taxon>Spermatophyta</taxon>
        <taxon>Magnoliopsida</taxon>
        <taxon>Liliopsida</taxon>
        <taxon>Liliales</taxon>
        <taxon>Liliaceae</taxon>
        <taxon>Lilium</taxon>
    </lineage>
</organism>
<keyword evidence="5" id="KW-0804">Transcription</keyword>
<dbReference type="GO" id="GO:0046983">
    <property type="term" value="F:protein dimerization activity"/>
    <property type="evidence" value="ECO:0007669"/>
    <property type="project" value="InterPro"/>
</dbReference>
<dbReference type="PANTHER" id="PTHR46266">
    <property type="entry name" value="TRANSCRIPTION FACTOR TT8"/>
    <property type="match status" value="1"/>
</dbReference>
<dbReference type="InterPro" id="IPR054502">
    <property type="entry name" value="bHLH-TF_ACT-like_plant"/>
</dbReference>
<dbReference type="InterPro" id="IPR025610">
    <property type="entry name" value="MYC/MYB_N"/>
</dbReference>
<evidence type="ECO:0000256" key="3">
    <source>
        <dbReference type="ARBA" id="ARBA00023015"/>
    </source>
</evidence>
<evidence type="ECO:0000256" key="2">
    <source>
        <dbReference type="ARBA" id="ARBA00005510"/>
    </source>
</evidence>
<dbReference type="PROSITE" id="PS50888">
    <property type="entry name" value="BHLH"/>
    <property type="match status" value="1"/>
</dbReference>
<dbReference type="InterPro" id="IPR036638">
    <property type="entry name" value="HLH_DNA-bd_sf"/>
</dbReference>
<protein>
    <submittedName>
        <fullName evidence="8">BHLH transcription factor</fullName>
    </submittedName>
</protein>
<reference evidence="8" key="1">
    <citation type="journal article" date="2009" name="Sci. Hortic.">
        <title>Light-induced expression of basic helix-loop-helix genes involved in anthocyanin biosynthesis in flowers and leaves of Asiatic hybrid lily.</title>
        <authorList>
            <person name="Nakatsuka A."/>
            <person name="Yamagishi M."/>
            <person name="Nakano M."/>
            <person name="Tasaki K."/>
            <person name="Kobayashi N."/>
        </authorList>
    </citation>
    <scope>NUCLEOTIDE SEQUENCE</scope>
</reference>
<dbReference type="Pfam" id="PF00010">
    <property type="entry name" value="HLH"/>
    <property type="match status" value="1"/>
</dbReference>
<dbReference type="PANTHER" id="PTHR46266:SF3">
    <property type="entry name" value="TRANSCRIPTION FACTOR EGL1"/>
    <property type="match status" value="1"/>
</dbReference>
<dbReference type="EMBL" id="AB222075">
    <property type="protein sequence ID" value="BAE20057.1"/>
    <property type="molecule type" value="mRNA"/>
</dbReference>
<dbReference type="Pfam" id="PF22754">
    <property type="entry name" value="bHLH-TF_ACT-like_plant"/>
    <property type="match status" value="1"/>
</dbReference>
<sequence>MELLQIENELPWRQFRKQLAATVRDIQWSYAIFWAFSTKQQGVLAWKDGYYNGEIKTRKTTQAVELEDEEMGLQRSEQLRELYGSLSFGDSNHQMKRPSASLSPEDLTDMEWYYVVCMSFTYRPGEWLPGKTLARNQYIWMSNAPSADTELFSRTLLAKSASVQTVVCFPFMGGALELGTSELVLEDPSLIQHVKTCLRETPTPVYSPTSISSSPVTGNGEDNLFPNLNPELVDTIFLDNHILMTECQTPVESYNPGLPFALPSPAPPEEAGLIQDKFDELCEELKFGSPDHSSNIFCPNQHADNTQIIEGINVASLDQGNQLMDNDLTAFCGSLEGGGCISETFLNTRLVPSSLKGERVQNNAVDYFREGDFTKLVSPDLNGGDSHYTRTLHDTLSNSKQLTSTPYFWSNSYESSFSAWKSDLSFPELLGNTYQKLLKKILMDDVGMNSDRSLKPQEDDRLKNKFPKIDVDDASASHVISERRRREKLNEKFLVLKSLVPSITKVDKASILGDTIEYLKELQRRIEELESCRKSVNHDPKGKRKHLDVIERTSDNYGSNKIGNCKRASAGKRKACAIEEAETEHQWTLMKDGPVHVNVTTTDKEAIVELHCPWRDCLLLKIVEAISNLHLDAHSVQSSITEGILALTLRAKHRRSVVTSTAMIRRALQSVISKCVDQESTSERYN</sequence>
<proteinExistence type="evidence at transcript level"/>
<evidence type="ECO:0000256" key="6">
    <source>
        <dbReference type="ARBA" id="ARBA00023242"/>
    </source>
</evidence>
<comment type="similarity">
    <text evidence="2">Belongs to the bHLH protein family.</text>
</comment>
<comment type="subcellular location">
    <subcellularLocation>
        <location evidence="1">Nucleus</location>
    </subcellularLocation>
</comment>
<dbReference type="GO" id="GO:0005634">
    <property type="term" value="C:nucleus"/>
    <property type="evidence" value="ECO:0007669"/>
    <property type="project" value="UniProtKB-SubCell"/>
</dbReference>